<evidence type="ECO:0000313" key="3">
    <source>
        <dbReference type="Proteomes" id="UP001458880"/>
    </source>
</evidence>
<protein>
    <submittedName>
        <fullName evidence="2">Uncharacterized protein</fullName>
    </submittedName>
</protein>
<feature type="coiled-coil region" evidence="1">
    <location>
        <begin position="252"/>
        <end position="337"/>
    </location>
</feature>
<feature type="coiled-coil region" evidence="1">
    <location>
        <begin position="105"/>
        <end position="132"/>
    </location>
</feature>
<accession>A0AAW1ID78</accession>
<dbReference type="Proteomes" id="UP001458880">
    <property type="component" value="Unassembled WGS sequence"/>
</dbReference>
<reference evidence="2 3" key="1">
    <citation type="journal article" date="2024" name="BMC Genomics">
        <title>De novo assembly and annotation of Popillia japonica's genome with initial clues to its potential as an invasive pest.</title>
        <authorList>
            <person name="Cucini C."/>
            <person name="Boschi S."/>
            <person name="Funari R."/>
            <person name="Cardaioli E."/>
            <person name="Iannotti N."/>
            <person name="Marturano G."/>
            <person name="Paoli F."/>
            <person name="Bruttini M."/>
            <person name="Carapelli A."/>
            <person name="Frati F."/>
            <person name="Nardi F."/>
        </authorList>
    </citation>
    <scope>NUCLEOTIDE SEQUENCE [LARGE SCALE GENOMIC DNA]</scope>
    <source>
        <strain evidence="2">DMR45628</strain>
    </source>
</reference>
<dbReference type="Gene3D" id="1.10.287.1490">
    <property type="match status" value="1"/>
</dbReference>
<keyword evidence="1" id="KW-0175">Coiled coil</keyword>
<gene>
    <name evidence="2" type="ORF">QE152_g36550</name>
</gene>
<name>A0AAW1ID78_POPJA</name>
<dbReference type="EMBL" id="JASPKY010000652">
    <property type="protein sequence ID" value="KAK9687296.1"/>
    <property type="molecule type" value="Genomic_DNA"/>
</dbReference>
<dbReference type="AlphaFoldDB" id="A0AAW1ID78"/>
<comment type="caution">
    <text evidence="2">The sequence shown here is derived from an EMBL/GenBank/DDBJ whole genome shotgun (WGS) entry which is preliminary data.</text>
</comment>
<evidence type="ECO:0000256" key="1">
    <source>
        <dbReference type="SAM" id="Coils"/>
    </source>
</evidence>
<proteinExistence type="predicted"/>
<feature type="coiled-coil region" evidence="1">
    <location>
        <begin position="189"/>
        <end position="223"/>
    </location>
</feature>
<evidence type="ECO:0000313" key="2">
    <source>
        <dbReference type="EMBL" id="KAK9687296.1"/>
    </source>
</evidence>
<organism evidence="2 3">
    <name type="scientific">Popillia japonica</name>
    <name type="common">Japanese beetle</name>
    <dbReference type="NCBI Taxonomy" id="7064"/>
    <lineage>
        <taxon>Eukaryota</taxon>
        <taxon>Metazoa</taxon>
        <taxon>Ecdysozoa</taxon>
        <taxon>Arthropoda</taxon>
        <taxon>Hexapoda</taxon>
        <taxon>Insecta</taxon>
        <taxon>Pterygota</taxon>
        <taxon>Neoptera</taxon>
        <taxon>Endopterygota</taxon>
        <taxon>Coleoptera</taxon>
        <taxon>Polyphaga</taxon>
        <taxon>Scarabaeiformia</taxon>
        <taxon>Scarabaeidae</taxon>
        <taxon>Rutelinae</taxon>
        <taxon>Popillia</taxon>
    </lineage>
</organism>
<keyword evidence="3" id="KW-1185">Reference proteome</keyword>
<sequence>MYATFLYNKKQPPTKANCKLDINIYKVEHADQGTTYGRKHHQDQYTQTSLRSQKCSACKVAQESIRSLTDELVKQNQGEYITQAKKYIQESIYEVTQVSSIDILTKAIRNDITNLVRNNQELQKQLEDQKRMYQYLNYSYKDGVKRNAELLLKIQELETLEQGHLESVSTLQSKLSQLNFEKFQMDRILSEEKGKCENLQKEINNYNEITTALRSDIENYQRKVDCLTKAVGDITSEKDVWKIRFTDAHSENKKLDALNAESKATVNKLEEDLKHARDNIEQLDSEIKQVCNESEKEIWRTRYINVQNENEQLQTLNNDLKNIINRLEHELDLAVSHFKELDGRIDRNYQEIDSNAKAYVELLKKTQEVVESSDKLVDQIENNSFVNNTGGNDFEVQGDPLYDMMKQVEINKINMDKLEKQNAMLMSTIRKVRRRK</sequence>